<protein>
    <recommendedName>
        <fullName evidence="1">Amidohydrolase-related domain-containing protein</fullName>
    </recommendedName>
</protein>
<dbReference type="Gene3D" id="3.20.20.140">
    <property type="entry name" value="Metal-dependent hydrolases"/>
    <property type="match status" value="1"/>
</dbReference>
<name>A0A381PR68_9ZZZZ</name>
<sequence length="427" mass="45119">MPQDNTLRIILPGKLIDGVSDKTQEGMAVAIRGSVIEWVGPASQADSLNSVGAQTETLDFSGGTLLAGLFDIHTHTNMPGDGRTGEQVNDDDTDEVRLLRSAQNTGLAVASGVTTMCDCGSWNRNAFALKEGLALGIVEGPRVLVSGPPLTVKLGHLWYMGGETVGVDAVRSRVVELVDQGADFIKVAASGGSTSTSDPYSAAYSVEELSAIVDEAHNRDRTVLAHCRCTDAINVALDAGVDTILHCAFYDNDGSYRFDQKTADRLAISEVWLNPTMGLGNANRERLIKIKAERELTPDEEDRLERSTVSGANSLAQFSALVTAGVKLVGGSDCGWSYYPFGDFQGEIMSLHKAGLSPLEAIYAGTRSPASALGNLDTIGTVETGKEADLLVVNGDPSQDLECLRDVVAVFKGGSRVATAKERAAPG</sequence>
<dbReference type="Pfam" id="PF01979">
    <property type="entry name" value="Amidohydro_1"/>
    <property type="match status" value="1"/>
</dbReference>
<evidence type="ECO:0000313" key="2">
    <source>
        <dbReference type="EMBL" id="SUZ69104.1"/>
    </source>
</evidence>
<dbReference type="SUPFAM" id="SSF51338">
    <property type="entry name" value="Composite domain of metallo-dependent hydrolases"/>
    <property type="match status" value="1"/>
</dbReference>
<feature type="domain" description="Amidohydrolase-related" evidence="1">
    <location>
        <begin position="64"/>
        <end position="415"/>
    </location>
</feature>
<reference evidence="2" key="1">
    <citation type="submission" date="2018-05" db="EMBL/GenBank/DDBJ databases">
        <authorList>
            <person name="Lanie J.A."/>
            <person name="Ng W.-L."/>
            <person name="Kazmierczak K.M."/>
            <person name="Andrzejewski T.M."/>
            <person name="Davidsen T.M."/>
            <person name="Wayne K.J."/>
            <person name="Tettelin H."/>
            <person name="Glass J.I."/>
            <person name="Rusch D."/>
            <person name="Podicherti R."/>
            <person name="Tsui H.-C.T."/>
            <person name="Winkler M.E."/>
        </authorList>
    </citation>
    <scope>NUCLEOTIDE SEQUENCE</scope>
</reference>
<dbReference type="InterPro" id="IPR011059">
    <property type="entry name" value="Metal-dep_hydrolase_composite"/>
</dbReference>
<dbReference type="InterPro" id="IPR006680">
    <property type="entry name" value="Amidohydro-rel"/>
</dbReference>
<dbReference type="AlphaFoldDB" id="A0A381PR68"/>
<dbReference type="PANTHER" id="PTHR43135:SF3">
    <property type="entry name" value="ALPHA-D-RIBOSE 1-METHYLPHOSPHONATE 5-TRIPHOSPHATE DIPHOSPHATASE"/>
    <property type="match status" value="1"/>
</dbReference>
<organism evidence="2">
    <name type="scientific">marine metagenome</name>
    <dbReference type="NCBI Taxonomy" id="408172"/>
    <lineage>
        <taxon>unclassified sequences</taxon>
        <taxon>metagenomes</taxon>
        <taxon>ecological metagenomes</taxon>
    </lineage>
</organism>
<dbReference type="EMBL" id="UINC01001052">
    <property type="protein sequence ID" value="SUZ69104.1"/>
    <property type="molecule type" value="Genomic_DNA"/>
</dbReference>
<dbReference type="InterPro" id="IPR051781">
    <property type="entry name" value="Metallo-dep_Hydrolase"/>
</dbReference>
<dbReference type="GO" id="GO:0016810">
    <property type="term" value="F:hydrolase activity, acting on carbon-nitrogen (but not peptide) bonds"/>
    <property type="evidence" value="ECO:0007669"/>
    <property type="project" value="InterPro"/>
</dbReference>
<accession>A0A381PR68</accession>
<dbReference type="PANTHER" id="PTHR43135">
    <property type="entry name" value="ALPHA-D-RIBOSE 1-METHYLPHOSPHONATE 5-TRIPHOSPHATE DIPHOSPHATASE"/>
    <property type="match status" value="1"/>
</dbReference>
<dbReference type="InterPro" id="IPR032466">
    <property type="entry name" value="Metal_Hydrolase"/>
</dbReference>
<proteinExistence type="predicted"/>
<dbReference type="SUPFAM" id="SSF51556">
    <property type="entry name" value="Metallo-dependent hydrolases"/>
    <property type="match status" value="1"/>
</dbReference>
<evidence type="ECO:0000259" key="1">
    <source>
        <dbReference type="Pfam" id="PF01979"/>
    </source>
</evidence>
<dbReference type="Gene3D" id="2.30.40.10">
    <property type="entry name" value="Urease, subunit C, domain 1"/>
    <property type="match status" value="1"/>
</dbReference>
<gene>
    <name evidence="2" type="ORF">METZ01_LOCUS21958</name>
</gene>